<evidence type="ECO:0000256" key="1">
    <source>
        <dbReference type="SAM" id="MobiDB-lite"/>
    </source>
</evidence>
<dbReference type="Proteomes" id="UP000011669">
    <property type="component" value="Unassembled WGS sequence"/>
</dbReference>
<feature type="compositionally biased region" description="Basic and acidic residues" evidence="1">
    <location>
        <begin position="301"/>
        <end position="324"/>
    </location>
</feature>
<feature type="region of interest" description="Disordered" evidence="1">
    <location>
        <begin position="301"/>
        <end position="338"/>
    </location>
</feature>
<protein>
    <submittedName>
        <fullName evidence="2">Uncharacterized protein</fullName>
    </submittedName>
</protein>
<dbReference type="RefSeq" id="WP_006075841.1">
    <property type="nucleotide sequence ID" value="NZ_AOMD01000002.1"/>
</dbReference>
<gene>
    <name evidence="2" type="ORF">C449_00240</name>
</gene>
<dbReference type="InterPro" id="IPR011044">
    <property type="entry name" value="Quino_amine_DH_bsu"/>
</dbReference>
<name>M0MSX8_9EURY</name>
<dbReference type="InParanoid" id="M0MSX8"/>
<accession>M0MSX8</accession>
<evidence type="ECO:0000313" key="3">
    <source>
        <dbReference type="Proteomes" id="UP000011669"/>
    </source>
</evidence>
<dbReference type="EMBL" id="AOMD01000002">
    <property type="protein sequence ID" value="EMA47854.1"/>
    <property type="molecule type" value="Genomic_DNA"/>
</dbReference>
<reference evidence="2 3" key="1">
    <citation type="journal article" date="2014" name="PLoS Genet.">
        <title>Phylogenetically driven sequencing of extremely halophilic archaea reveals strategies for static and dynamic osmo-response.</title>
        <authorList>
            <person name="Becker E.A."/>
            <person name="Seitzer P.M."/>
            <person name="Tritt A."/>
            <person name="Larsen D."/>
            <person name="Krusor M."/>
            <person name="Yao A.I."/>
            <person name="Wu D."/>
            <person name="Madern D."/>
            <person name="Eisen J.A."/>
            <person name="Darling A.E."/>
            <person name="Facciotti M.T."/>
        </authorList>
    </citation>
    <scope>NUCLEOTIDE SEQUENCE [LARGE SCALE GENOMIC DNA]</scope>
    <source>
        <strain evidence="2 3">DSM 5350</strain>
    </source>
</reference>
<comment type="caution">
    <text evidence="2">The sequence shown here is derived from an EMBL/GenBank/DDBJ whole genome shotgun (WGS) entry which is preliminary data.</text>
</comment>
<proteinExistence type="predicted"/>
<dbReference type="PATRIC" id="fig|1227455.4.peg.45"/>
<evidence type="ECO:0000313" key="2">
    <source>
        <dbReference type="EMBL" id="EMA47854.1"/>
    </source>
</evidence>
<dbReference type="SUPFAM" id="SSF50969">
    <property type="entry name" value="YVTN repeat-like/Quinoprotein amine dehydrogenase"/>
    <property type="match status" value="1"/>
</dbReference>
<dbReference type="InterPro" id="IPR015943">
    <property type="entry name" value="WD40/YVTN_repeat-like_dom_sf"/>
</dbReference>
<dbReference type="STRING" id="1227455.C449_00240"/>
<dbReference type="AlphaFoldDB" id="M0MSX8"/>
<keyword evidence="3" id="KW-1185">Reference proteome</keyword>
<sequence>MTETTNHRDRAEWRAIDSPTDKTLLGVVETVRGPYAVGEDGVVLARDETGWTTVIGAGPATDRNRLTCVAVTPDRERCWFAGDSGALGMYDTTSGRKYDYTAPMEKTSTWEAIAVAGTPDDERLCVANGSGELLPIGFDDRGCPQYGAVTEPGGGSTITALAADASACYAADTSGGVFATADEEWVQIGVDCAQVNFHGVCATDGSLLVGGGDGMLYRYDRACGNWTPLSVGEAAVYAIATDEHAAGDDDGVRAVAVGESGAIIERTPDRGWHGVDSPTDADLWGIALGATDVAVGEDGTILEHETRHMHERTTPRRSENDDARSNGGRPPVSEATDE</sequence>
<dbReference type="Gene3D" id="2.130.10.10">
    <property type="entry name" value="YVTN repeat-like/Quinoprotein amine dehydrogenase"/>
    <property type="match status" value="1"/>
</dbReference>
<organism evidence="2 3">
    <name type="scientific">Halococcus saccharolyticus DSM 5350</name>
    <dbReference type="NCBI Taxonomy" id="1227455"/>
    <lineage>
        <taxon>Archaea</taxon>
        <taxon>Methanobacteriati</taxon>
        <taxon>Methanobacteriota</taxon>
        <taxon>Stenosarchaea group</taxon>
        <taxon>Halobacteria</taxon>
        <taxon>Halobacteriales</taxon>
        <taxon>Halococcaceae</taxon>
        <taxon>Halococcus</taxon>
    </lineage>
</organism>